<name>A0A8D0L557_SPHPU</name>
<dbReference type="Ensembl" id="ENSSPUT00000008915.1">
    <property type="protein sequence ID" value="ENSSPUP00000008355.1"/>
    <property type="gene ID" value="ENSSPUG00000006461.1"/>
</dbReference>
<evidence type="ECO:0000313" key="2">
    <source>
        <dbReference type="Ensembl" id="ENSSPUP00000008355.1"/>
    </source>
</evidence>
<dbReference type="AlphaFoldDB" id="A0A8D0L557"/>
<dbReference type="PANTHER" id="PTHR13369">
    <property type="match status" value="1"/>
</dbReference>
<gene>
    <name evidence="2" type="primary">GSTCD</name>
</gene>
<keyword evidence="3" id="KW-1185">Reference proteome</keyword>
<accession>A0A8D0L557</accession>
<dbReference type="Gene3D" id="1.20.1050.10">
    <property type="match status" value="1"/>
</dbReference>
<evidence type="ECO:0000313" key="3">
    <source>
        <dbReference type="Proteomes" id="UP000694392"/>
    </source>
</evidence>
<reference evidence="2" key="2">
    <citation type="submission" date="2025-09" db="UniProtKB">
        <authorList>
            <consortium name="Ensembl"/>
        </authorList>
    </citation>
    <scope>IDENTIFICATION</scope>
</reference>
<dbReference type="PANTHER" id="PTHR13369:SF0">
    <property type="entry name" value="GLUTATHIONE S-TRANSFERASE C-TERMINAL DOMAIN-CONTAINING PROTEIN"/>
    <property type="match status" value="1"/>
</dbReference>
<proteinExistence type="predicted"/>
<dbReference type="InterPro" id="IPR010987">
    <property type="entry name" value="Glutathione-S-Trfase_C-like"/>
</dbReference>
<dbReference type="PROSITE" id="PS50405">
    <property type="entry name" value="GST_CTER"/>
    <property type="match status" value="1"/>
</dbReference>
<dbReference type="GeneTree" id="ENSGT00390000004446"/>
<dbReference type="GO" id="GO:0005737">
    <property type="term" value="C:cytoplasm"/>
    <property type="evidence" value="ECO:0007669"/>
    <property type="project" value="TreeGrafter"/>
</dbReference>
<feature type="domain" description="GST C-terminal" evidence="1">
    <location>
        <begin position="126"/>
        <end position="261"/>
    </location>
</feature>
<dbReference type="Proteomes" id="UP000694392">
    <property type="component" value="Unplaced"/>
</dbReference>
<sequence>MKKMKDSMTEEQLYLDYFKESEGYICPLHTSVSLFLLSYCDCKLFKVFLVSTGEVSQWTRLCEISIPLAVERFLGASPEQHQPIPPDILLLEKKLGEPVRVHNDDKIRRQKLKQQKAVEKNAGPTFAKRMADNYSPEEGTTGEIQEQSLANLELRVAFSKLTVHEVPAATNREPSHIRKARASDLPSLEHIFAEGLFFTLADMVLLPCIHPFLVFCKKHKRNLSDLPLISSWYQRVQEVPGIMKAAAKSNMQFFQFAELPFSPNEWLQDSCAVSDGSEEDHEDNQFIGGPRPTMTKLMENGIEAKFSPHPCPSWALDWNSLPAAVNPGEGRISPPAP</sequence>
<dbReference type="InterPro" id="IPR036282">
    <property type="entry name" value="Glutathione-S-Trfase_C_sf"/>
</dbReference>
<protein>
    <submittedName>
        <fullName evidence="2">Glutathione S-transferase C-terminal domain containing</fullName>
    </submittedName>
</protein>
<reference evidence="2" key="1">
    <citation type="submission" date="2025-08" db="UniProtKB">
        <authorList>
            <consortium name="Ensembl"/>
        </authorList>
    </citation>
    <scope>IDENTIFICATION</scope>
</reference>
<organism evidence="2 3">
    <name type="scientific">Sphenodon punctatus</name>
    <name type="common">Tuatara</name>
    <name type="synonym">Hatteria punctata</name>
    <dbReference type="NCBI Taxonomy" id="8508"/>
    <lineage>
        <taxon>Eukaryota</taxon>
        <taxon>Metazoa</taxon>
        <taxon>Chordata</taxon>
        <taxon>Craniata</taxon>
        <taxon>Vertebrata</taxon>
        <taxon>Euteleostomi</taxon>
        <taxon>Lepidosauria</taxon>
        <taxon>Sphenodontia</taxon>
        <taxon>Sphenodontidae</taxon>
        <taxon>Sphenodon</taxon>
    </lineage>
</organism>
<evidence type="ECO:0000259" key="1">
    <source>
        <dbReference type="PROSITE" id="PS50405"/>
    </source>
</evidence>
<dbReference type="SUPFAM" id="SSF47616">
    <property type="entry name" value="GST C-terminal domain-like"/>
    <property type="match status" value="1"/>
</dbReference>